<reference evidence="4 5" key="1">
    <citation type="submission" date="2019-01" db="EMBL/GenBank/DDBJ databases">
        <title>Sinorhodobacter populi sp. nov. isolated from the symptomatic bark tissue of Populus euramericana canker.</title>
        <authorList>
            <person name="Xu G."/>
        </authorList>
    </citation>
    <scope>NUCLEOTIDE SEQUENCE [LARGE SCALE GENOMIC DNA]</scope>
    <source>
        <strain evidence="4 5">D19-10-3-21</strain>
    </source>
</reference>
<evidence type="ECO:0000313" key="4">
    <source>
        <dbReference type="EMBL" id="RWR27230.1"/>
    </source>
</evidence>
<dbReference type="InterPro" id="IPR011032">
    <property type="entry name" value="GroES-like_sf"/>
</dbReference>
<dbReference type="SUPFAM" id="SSF50129">
    <property type="entry name" value="GroES-like"/>
    <property type="match status" value="1"/>
</dbReference>
<feature type="domain" description="Enoyl reductase (ER)" evidence="3">
    <location>
        <begin position="17"/>
        <end position="336"/>
    </location>
</feature>
<gene>
    <name evidence="4" type="ORF">D2T31_17355</name>
</gene>
<evidence type="ECO:0000256" key="2">
    <source>
        <dbReference type="ARBA" id="ARBA00023002"/>
    </source>
</evidence>
<evidence type="ECO:0000259" key="3">
    <source>
        <dbReference type="SMART" id="SM00829"/>
    </source>
</evidence>
<dbReference type="Pfam" id="PF00107">
    <property type="entry name" value="ADH_zinc_N"/>
    <property type="match status" value="1"/>
</dbReference>
<dbReference type="GO" id="GO:0070402">
    <property type="term" value="F:NADPH binding"/>
    <property type="evidence" value="ECO:0007669"/>
    <property type="project" value="TreeGrafter"/>
</dbReference>
<dbReference type="EMBL" id="SAUX01000023">
    <property type="protein sequence ID" value="RWR27230.1"/>
    <property type="molecule type" value="Genomic_DNA"/>
</dbReference>
<dbReference type="InterPro" id="IPR013154">
    <property type="entry name" value="ADH-like_N"/>
</dbReference>
<dbReference type="InterPro" id="IPR036291">
    <property type="entry name" value="NAD(P)-bd_dom_sf"/>
</dbReference>
<dbReference type="InterPro" id="IPR013149">
    <property type="entry name" value="ADH-like_C"/>
</dbReference>
<dbReference type="AlphaFoldDB" id="A0A443K384"/>
<accession>A0A443K384</accession>
<proteinExistence type="predicted"/>
<keyword evidence="2" id="KW-0560">Oxidoreductase</keyword>
<keyword evidence="1" id="KW-0521">NADP</keyword>
<dbReference type="OrthoDB" id="9805883at2"/>
<dbReference type="Gene3D" id="3.90.180.10">
    <property type="entry name" value="Medium-chain alcohol dehydrogenases, catalytic domain"/>
    <property type="match status" value="1"/>
</dbReference>
<protein>
    <recommendedName>
        <fullName evidence="3">Enoyl reductase (ER) domain-containing protein</fullName>
    </recommendedName>
</protein>
<dbReference type="Pfam" id="PF08240">
    <property type="entry name" value="ADH_N"/>
    <property type="match status" value="1"/>
</dbReference>
<dbReference type="SMART" id="SM00829">
    <property type="entry name" value="PKS_ER"/>
    <property type="match status" value="1"/>
</dbReference>
<dbReference type="Proteomes" id="UP000285295">
    <property type="component" value="Unassembled WGS sequence"/>
</dbReference>
<dbReference type="PANTHER" id="PTHR48106">
    <property type="entry name" value="QUINONE OXIDOREDUCTASE PIG3-RELATED"/>
    <property type="match status" value="1"/>
</dbReference>
<name>A0A443K384_9RHOB</name>
<dbReference type="SUPFAM" id="SSF51735">
    <property type="entry name" value="NAD(P)-binding Rossmann-fold domains"/>
    <property type="match status" value="1"/>
</dbReference>
<dbReference type="GO" id="GO:0016651">
    <property type="term" value="F:oxidoreductase activity, acting on NAD(P)H"/>
    <property type="evidence" value="ECO:0007669"/>
    <property type="project" value="TreeGrafter"/>
</dbReference>
<dbReference type="CDD" id="cd08268">
    <property type="entry name" value="MDR2"/>
    <property type="match status" value="1"/>
</dbReference>
<evidence type="ECO:0000313" key="5">
    <source>
        <dbReference type="Proteomes" id="UP000285295"/>
    </source>
</evidence>
<reference evidence="4 5" key="2">
    <citation type="submission" date="2019-01" db="EMBL/GenBank/DDBJ databases">
        <authorList>
            <person name="Li Y."/>
        </authorList>
    </citation>
    <scope>NUCLEOTIDE SEQUENCE [LARGE SCALE GENOMIC DNA]</scope>
    <source>
        <strain evidence="4 5">D19-10-3-21</strain>
    </source>
</reference>
<dbReference type="PANTHER" id="PTHR48106:SF5">
    <property type="entry name" value="ZINC-CONTAINING ALCOHOL DEHYDROGENASE"/>
    <property type="match status" value="1"/>
</dbReference>
<organism evidence="4 5">
    <name type="scientific">Paenirhodobacter populi</name>
    <dbReference type="NCBI Taxonomy" id="2306993"/>
    <lineage>
        <taxon>Bacteria</taxon>
        <taxon>Pseudomonadati</taxon>
        <taxon>Pseudomonadota</taxon>
        <taxon>Alphaproteobacteria</taxon>
        <taxon>Rhodobacterales</taxon>
        <taxon>Rhodobacter group</taxon>
        <taxon>Paenirhodobacter</taxon>
    </lineage>
</organism>
<evidence type="ECO:0000256" key="1">
    <source>
        <dbReference type="ARBA" id="ARBA00022857"/>
    </source>
</evidence>
<comment type="caution">
    <text evidence="4">The sequence shown here is derived from an EMBL/GenBank/DDBJ whole genome shotgun (WGS) entry which is preliminary data.</text>
</comment>
<sequence>MTVEGIKMQHILFSKLGGPEVLETVPLELPPLAPDEVRVKISAIGLNRFDAMFRRDHYVVSPVFPSPMGSEAVGVVADVGAAVHDYGVGERVTILPIVSPIVGTGTYATHANVPASVLIRSIDGTSDAEEAGFWMASLQAYNMLTKHPVEAGDIVLLTAATSAVGTALIQIARDFGATVIATSRRGDRARQLLALGANYAIATDEEDLADRVRVITDGRGASLACDTVGGPLLEKVVLSVAEGGHILTYGAQTSPDIKAARVDVQLVALDRRTLTFVDLFELTDVPDRFAAAKAYFRDAVARGALKPVIDRVFPFDEIVEAHRHLEAASLFGKVVVTVG</sequence>
<dbReference type="Gene3D" id="3.40.50.720">
    <property type="entry name" value="NAD(P)-binding Rossmann-like Domain"/>
    <property type="match status" value="1"/>
</dbReference>
<dbReference type="InterPro" id="IPR020843">
    <property type="entry name" value="ER"/>
</dbReference>